<evidence type="ECO:0000256" key="8">
    <source>
        <dbReference type="ARBA" id="ARBA00022989"/>
    </source>
</evidence>
<evidence type="ECO:0000256" key="3">
    <source>
        <dbReference type="ARBA" id="ARBA00011291"/>
    </source>
</evidence>
<keyword evidence="11 13" id="KW-0472">Membrane</keyword>
<evidence type="ECO:0000313" key="14">
    <source>
        <dbReference type="EMBL" id="AOY34901.1"/>
    </source>
</evidence>
<feature type="transmembrane region" description="Helical" evidence="13">
    <location>
        <begin position="12"/>
        <end position="33"/>
    </location>
</feature>
<evidence type="ECO:0000256" key="9">
    <source>
        <dbReference type="ARBA" id="ARBA00023065"/>
    </source>
</evidence>
<evidence type="ECO:0000256" key="1">
    <source>
        <dbReference type="ARBA" id="ARBA00004304"/>
    </source>
</evidence>
<evidence type="ECO:0000256" key="12">
    <source>
        <dbReference type="RuleBase" id="RU003661"/>
    </source>
</evidence>
<proteinExistence type="inferred from homology"/>
<evidence type="ECO:0000256" key="7">
    <source>
        <dbReference type="ARBA" id="ARBA00022781"/>
    </source>
</evidence>
<keyword evidence="8 13" id="KW-1133">Transmembrane helix</keyword>
<dbReference type="EMBL" id="KU237288">
    <property type="protein sequence ID" value="AOY34901.1"/>
    <property type="molecule type" value="Genomic_DNA"/>
</dbReference>
<evidence type="ECO:0000256" key="10">
    <source>
        <dbReference type="ARBA" id="ARBA00023128"/>
    </source>
</evidence>
<name>A0A3S6G691_9HEMI</name>
<keyword evidence="5 12" id="KW-0138">CF(0)</keyword>
<gene>
    <name evidence="14" type="primary">ATP8</name>
</gene>
<organism evidence="14">
    <name type="scientific">Lethocerus deyrollei</name>
    <dbReference type="NCBI Taxonomy" id="506670"/>
    <lineage>
        <taxon>Eukaryota</taxon>
        <taxon>Metazoa</taxon>
        <taxon>Ecdysozoa</taxon>
        <taxon>Arthropoda</taxon>
        <taxon>Hexapoda</taxon>
        <taxon>Insecta</taxon>
        <taxon>Pterygota</taxon>
        <taxon>Neoptera</taxon>
        <taxon>Paraneoptera</taxon>
        <taxon>Hemiptera</taxon>
        <taxon>Heteroptera</taxon>
        <taxon>Panheteroptera</taxon>
        <taxon>Nepomorpha</taxon>
        <taxon>Belostomatidae</taxon>
        <taxon>Lethocerinae</taxon>
        <taxon>Lethocerus</taxon>
    </lineage>
</organism>
<keyword evidence="9 12" id="KW-0406">Ion transport</keyword>
<evidence type="ECO:0000256" key="6">
    <source>
        <dbReference type="ARBA" id="ARBA00022692"/>
    </source>
</evidence>
<comment type="subcellular location">
    <subcellularLocation>
        <location evidence="1 12">Mitochondrion membrane</location>
        <topology evidence="1 12">Single-pass membrane protein</topology>
    </subcellularLocation>
</comment>
<evidence type="ECO:0000256" key="2">
    <source>
        <dbReference type="ARBA" id="ARBA00008892"/>
    </source>
</evidence>
<keyword evidence="6 12" id="KW-0812">Transmembrane</keyword>
<evidence type="ECO:0000256" key="4">
    <source>
        <dbReference type="ARBA" id="ARBA00022448"/>
    </source>
</evidence>
<dbReference type="AlphaFoldDB" id="A0A3S6G691"/>
<dbReference type="InterPro" id="IPR001421">
    <property type="entry name" value="ATP8_metazoa"/>
</dbReference>
<evidence type="ECO:0000256" key="5">
    <source>
        <dbReference type="ARBA" id="ARBA00022547"/>
    </source>
</evidence>
<accession>A0A3S6G691</accession>
<keyword evidence="7 12" id="KW-0375">Hydrogen ion transport</keyword>
<protein>
    <recommendedName>
        <fullName evidence="12">ATP synthase complex subunit 8</fullName>
    </recommendedName>
</protein>
<dbReference type="GO" id="GO:0015078">
    <property type="term" value="F:proton transmembrane transporter activity"/>
    <property type="evidence" value="ECO:0007669"/>
    <property type="project" value="InterPro"/>
</dbReference>
<reference evidence="14" key="1">
    <citation type="journal article" date="2021" name="Mitochondrial DNA Part B Resour">
        <title>The mitochondrial genome of a giant water bug Lethocerus deyrollei (Hemiptera: Belostomatidae) from South Korea.</title>
        <authorList>
            <person name="Choi E.H."/>
            <person name="Baek S.Y."/>
            <person name="Akintola A."/>
            <person name="Park B."/>
            <person name="Hwang J."/>
            <person name="Kim G."/>
            <person name="Shin C.R."/>
            <person name="Hwang U.W."/>
        </authorList>
    </citation>
    <scope>NUCLEOTIDE SEQUENCE</scope>
</reference>
<geneLocation type="mitochondrion" evidence="14"/>
<evidence type="ECO:0000256" key="11">
    <source>
        <dbReference type="ARBA" id="ARBA00023136"/>
    </source>
</evidence>
<keyword evidence="10 12" id="KW-0496">Mitochondrion</keyword>
<comment type="subunit">
    <text evidence="3">F-type ATPases have 2 components, CF(1) - the catalytic core - and CF(0) - the membrane proton channel.</text>
</comment>
<dbReference type="GO" id="GO:0015986">
    <property type="term" value="P:proton motive force-driven ATP synthesis"/>
    <property type="evidence" value="ECO:0007669"/>
    <property type="project" value="InterPro"/>
</dbReference>
<keyword evidence="4 12" id="KW-0813">Transport</keyword>
<dbReference type="GO" id="GO:0031966">
    <property type="term" value="C:mitochondrial membrane"/>
    <property type="evidence" value="ECO:0007669"/>
    <property type="project" value="UniProtKB-SubCell"/>
</dbReference>
<sequence length="52" mass="6522">MPQMSPLWWSTLFIMFISLFMVMCTINYFMVFYKKTKKINQKMTKTPMNWKW</sequence>
<dbReference type="Pfam" id="PF00895">
    <property type="entry name" value="ATP-synt_8"/>
    <property type="match status" value="1"/>
</dbReference>
<evidence type="ECO:0000256" key="13">
    <source>
        <dbReference type="SAM" id="Phobius"/>
    </source>
</evidence>
<comment type="similarity">
    <text evidence="2 12">Belongs to the ATPase protein 8 family.</text>
</comment>
<dbReference type="GO" id="GO:0045259">
    <property type="term" value="C:proton-transporting ATP synthase complex"/>
    <property type="evidence" value="ECO:0007669"/>
    <property type="project" value="UniProtKB-KW"/>
</dbReference>